<evidence type="ECO:0000256" key="1">
    <source>
        <dbReference type="SAM" id="SignalP"/>
    </source>
</evidence>
<dbReference type="RefSeq" id="WP_191182321.1">
    <property type="nucleotide sequence ID" value="NZ_JACXAJ010000001.1"/>
</dbReference>
<evidence type="ECO:0000313" key="3">
    <source>
        <dbReference type="Proteomes" id="UP000625551"/>
    </source>
</evidence>
<dbReference type="Proteomes" id="UP000625551">
    <property type="component" value="Unassembled WGS sequence"/>
</dbReference>
<organism evidence="2 3">
    <name type="scientific">Pontibacter aquaedesilientis</name>
    <dbReference type="NCBI Taxonomy" id="2766980"/>
    <lineage>
        <taxon>Bacteria</taxon>
        <taxon>Pseudomonadati</taxon>
        <taxon>Bacteroidota</taxon>
        <taxon>Cytophagia</taxon>
        <taxon>Cytophagales</taxon>
        <taxon>Hymenobacteraceae</taxon>
        <taxon>Pontibacter</taxon>
    </lineage>
</organism>
<feature type="signal peptide" evidence="1">
    <location>
        <begin position="1"/>
        <end position="21"/>
    </location>
</feature>
<accession>A0ABR7XF05</accession>
<dbReference type="EMBL" id="JACXAJ010000001">
    <property type="protein sequence ID" value="MBD1396193.1"/>
    <property type="molecule type" value="Genomic_DNA"/>
</dbReference>
<keyword evidence="3" id="KW-1185">Reference proteome</keyword>
<evidence type="ECO:0008006" key="4">
    <source>
        <dbReference type="Google" id="ProtNLM"/>
    </source>
</evidence>
<name>A0ABR7XF05_9BACT</name>
<sequence length="157" mass="17772">MNKKKCFLGLALILVTVLSYGQNNYVNPTGSYTLQGKKLKNGERANYGEVHVKLIGNNRLAISFYYNKGYPSYNSGSFVDTLDYVDNKAVYTYDEPEIPTSDCRLTFTFHKQKVTINHEAEDYNYSCGFGMGVVASGIMIKTSAKIPEIKDFWENEE</sequence>
<evidence type="ECO:0000313" key="2">
    <source>
        <dbReference type="EMBL" id="MBD1396193.1"/>
    </source>
</evidence>
<comment type="caution">
    <text evidence="2">The sequence shown here is derived from an EMBL/GenBank/DDBJ whole genome shotgun (WGS) entry which is preliminary data.</text>
</comment>
<keyword evidence="1" id="KW-0732">Signal</keyword>
<reference evidence="2 3" key="1">
    <citation type="submission" date="2020-09" db="EMBL/GenBank/DDBJ databases">
        <title>Genome sequencing and assembly of Pontibacter sp.</title>
        <authorList>
            <person name="Chhetri G."/>
        </authorList>
    </citation>
    <scope>NUCLEOTIDE SEQUENCE [LARGE SCALE GENOMIC DNA]</scope>
    <source>
        <strain evidence="2 3">JH31</strain>
    </source>
</reference>
<proteinExistence type="predicted"/>
<gene>
    <name evidence="2" type="ORF">H9Q13_03365</name>
</gene>
<feature type="chain" id="PRO_5046068924" description="DUF4369 domain-containing protein" evidence="1">
    <location>
        <begin position="22"/>
        <end position="157"/>
    </location>
</feature>
<protein>
    <recommendedName>
        <fullName evidence="4">DUF4369 domain-containing protein</fullName>
    </recommendedName>
</protein>